<reference evidence="4 5" key="1">
    <citation type="submission" date="2019-08" db="EMBL/GenBank/DDBJ databases">
        <title>Bradymonadales sp. TMQ2.</title>
        <authorList>
            <person name="Liang Q."/>
        </authorList>
    </citation>
    <scope>NUCLEOTIDE SEQUENCE [LARGE SCALE GENOMIC DNA]</scope>
    <source>
        <strain evidence="4 5">TMQ2</strain>
    </source>
</reference>
<dbReference type="InterPro" id="IPR011990">
    <property type="entry name" value="TPR-like_helical_dom_sf"/>
</dbReference>
<dbReference type="GO" id="GO:0005524">
    <property type="term" value="F:ATP binding"/>
    <property type="evidence" value="ECO:0007669"/>
    <property type="project" value="UniProtKB-KW"/>
</dbReference>
<organism evidence="4 5">
    <name type="scientific">Lujinxingia vulgaris</name>
    <dbReference type="NCBI Taxonomy" id="2600176"/>
    <lineage>
        <taxon>Bacteria</taxon>
        <taxon>Deltaproteobacteria</taxon>
        <taxon>Bradymonadales</taxon>
        <taxon>Lujinxingiaceae</taxon>
        <taxon>Lujinxingia</taxon>
    </lineage>
</organism>
<evidence type="ECO:0000256" key="1">
    <source>
        <dbReference type="ARBA" id="ARBA00022741"/>
    </source>
</evidence>
<dbReference type="Pfam" id="PF00069">
    <property type="entry name" value="Pkinase"/>
    <property type="match status" value="1"/>
</dbReference>
<dbReference type="GO" id="GO:0005737">
    <property type="term" value="C:cytoplasm"/>
    <property type="evidence" value="ECO:0007669"/>
    <property type="project" value="TreeGrafter"/>
</dbReference>
<evidence type="ECO:0000259" key="3">
    <source>
        <dbReference type="PROSITE" id="PS50011"/>
    </source>
</evidence>
<sequence>MRVRSYRLEEAQQTSLGGRLWKVLDESSGRRLELRAAHTADAPAGMLQMYRRQAQGAAGIFHAGVAPLYDFGEVTLEEAGTCQGALLAGDAFWVSAPMAGGVPLQACMARLEWPQFRAVLLRMLEALAFGHARGVVHRRLSPELVTVRLSAEDEVEAVQLLEFGLLPPRRLDGENSVISAYQAPEVVEGRWREQGGWSDLYSVGVIAFQWLYGRLPAEERGRPSRGEQHHFVPSGFASWVLSCMDESPVDRFRYAADARQVLSALDVHFWGPPRGAVRRDMGWRRDEVVDLGAFRELWRSEELYRFREVPLVGREEARDALWDTLAGVHQDGRPQVMVLRGPSGAGKTRLMAWLARRAHELGLAEVMRATHSPVASAADGLSRMFSRYFRATGLSNEGVERRVFEELSGRGLEEPQAQAAAEALAGWMLPWSERSRLPAGGANRAAAMQLALGELGRERPLLICVEDGQWASETLDWVERVLESPLRVSVMVVITLNDEALVERPIETVQIDQLLERDEVEELVVPPLTLSEQLSFISMLAPLEEELAYDLAQRAGGNPMFIVRMLMRWVHERLLLRSERYPDQLTLKAGARATLPEGMLEAWDEAIEQLIIQFDAEVRDDARRAMECAAALGLTVMHEEWLEVCERCEISVPEPLLQALLANRLVAEHYEERSFEFVHPMLREALAREARAQGRYAAIHRACAAVVKDRAREDDVTMAERLGVHLFEAGENDEAMEHLLRGCQLAGNLGESRRALGLIARYEQACDRLGIEEHDVRRLRGMLRQSWALQAAGQMEAAEPVVARARELLRPEDEDELLVPALWLESSLAFARGDFEGAERILLQARDACQDEARRGELAGTMLRLASAWNERGEREKAVDAYAQAREIWREFGDKGGQAVATVGLATACLQVGEPERASALMEEVREDAQLFERVSPGTFFNTYGEIFREQQRWDEAEAMYLESIARWEDVMAPEANIARSNLGMMMVSQRRFSEAMVLLSEAEGAWSRAGMVREQIYTLSGMLACLASGGSWTVWREYAAVVEGYVRANGMQAPDLREMFEVNLAIARESGDADVIATSEALLQTQTQTERDVEPVGG</sequence>
<feature type="domain" description="Protein kinase" evidence="3">
    <location>
        <begin position="6"/>
        <end position="271"/>
    </location>
</feature>
<dbReference type="PANTHER" id="PTHR16305">
    <property type="entry name" value="TESTICULAR SOLUBLE ADENYLYL CYCLASE"/>
    <property type="match status" value="1"/>
</dbReference>
<accession>A0A5C6X4W2</accession>
<keyword evidence="1" id="KW-0547">Nucleotide-binding</keyword>
<dbReference type="PANTHER" id="PTHR16305:SF28">
    <property type="entry name" value="GUANYLATE CYCLASE DOMAIN-CONTAINING PROTEIN"/>
    <property type="match status" value="1"/>
</dbReference>
<dbReference type="GO" id="GO:0004672">
    <property type="term" value="F:protein kinase activity"/>
    <property type="evidence" value="ECO:0007669"/>
    <property type="project" value="InterPro"/>
</dbReference>
<dbReference type="Pfam" id="PF13191">
    <property type="entry name" value="AAA_16"/>
    <property type="match status" value="1"/>
</dbReference>
<proteinExistence type="predicted"/>
<dbReference type="SUPFAM" id="SSF48452">
    <property type="entry name" value="TPR-like"/>
    <property type="match status" value="1"/>
</dbReference>
<dbReference type="InterPro" id="IPR011009">
    <property type="entry name" value="Kinase-like_dom_sf"/>
</dbReference>
<dbReference type="SUPFAM" id="SSF56112">
    <property type="entry name" value="Protein kinase-like (PK-like)"/>
    <property type="match status" value="1"/>
</dbReference>
<dbReference type="Gene3D" id="1.10.510.10">
    <property type="entry name" value="Transferase(Phosphotransferase) domain 1"/>
    <property type="match status" value="1"/>
</dbReference>
<dbReference type="RefSeq" id="WP_146975078.1">
    <property type="nucleotide sequence ID" value="NZ_VOSL01000054.1"/>
</dbReference>
<dbReference type="Proteomes" id="UP000321046">
    <property type="component" value="Unassembled WGS sequence"/>
</dbReference>
<protein>
    <submittedName>
        <fullName evidence="4">AAA family ATPase</fullName>
    </submittedName>
</protein>
<dbReference type="SUPFAM" id="SSF52540">
    <property type="entry name" value="P-loop containing nucleoside triphosphate hydrolases"/>
    <property type="match status" value="1"/>
</dbReference>
<dbReference type="Pfam" id="PF13424">
    <property type="entry name" value="TPR_12"/>
    <property type="match status" value="1"/>
</dbReference>
<keyword evidence="2" id="KW-0067">ATP-binding</keyword>
<dbReference type="InterPro" id="IPR041664">
    <property type="entry name" value="AAA_16"/>
</dbReference>
<dbReference type="EMBL" id="VOSL01000054">
    <property type="protein sequence ID" value="TXD34640.1"/>
    <property type="molecule type" value="Genomic_DNA"/>
</dbReference>
<evidence type="ECO:0000256" key="2">
    <source>
        <dbReference type="ARBA" id="ARBA00022840"/>
    </source>
</evidence>
<dbReference type="PROSITE" id="PS50011">
    <property type="entry name" value="PROTEIN_KINASE_DOM"/>
    <property type="match status" value="1"/>
</dbReference>
<dbReference type="InterPro" id="IPR000719">
    <property type="entry name" value="Prot_kinase_dom"/>
</dbReference>
<name>A0A5C6X4W2_9DELT</name>
<dbReference type="SMART" id="SM00028">
    <property type="entry name" value="TPR"/>
    <property type="match status" value="3"/>
</dbReference>
<dbReference type="OrthoDB" id="5476461at2"/>
<evidence type="ECO:0000313" key="4">
    <source>
        <dbReference type="EMBL" id="TXD34640.1"/>
    </source>
</evidence>
<dbReference type="InterPro" id="IPR019734">
    <property type="entry name" value="TPR_rpt"/>
</dbReference>
<dbReference type="AlphaFoldDB" id="A0A5C6X4W2"/>
<comment type="caution">
    <text evidence="4">The sequence shown here is derived from an EMBL/GenBank/DDBJ whole genome shotgun (WGS) entry which is preliminary data.</text>
</comment>
<dbReference type="Gene3D" id="1.25.40.10">
    <property type="entry name" value="Tetratricopeptide repeat domain"/>
    <property type="match status" value="1"/>
</dbReference>
<evidence type="ECO:0000313" key="5">
    <source>
        <dbReference type="Proteomes" id="UP000321046"/>
    </source>
</evidence>
<dbReference type="GO" id="GO:0004016">
    <property type="term" value="F:adenylate cyclase activity"/>
    <property type="evidence" value="ECO:0007669"/>
    <property type="project" value="TreeGrafter"/>
</dbReference>
<dbReference type="InterPro" id="IPR027417">
    <property type="entry name" value="P-loop_NTPase"/>
</dbReference>
<gene>
    <name evidence="4" type="ORF">FRC96_13565</name>
</gene>